<keyword evidence="3" id="KW-0560">Oxidoreductase</keyword>
<name>A0AAD7B7M3_9AGAR</name>
<dbReference type="InterPro" id="IPR036188">
    <property type="entry name" value="FAD/NAD-bd_sf"/>
</dbReference>
<evidence type="ECO:0000256" key="2">
    <source>
        <dbReference type="ARBA" id="ARBA00022827"/>
    </source>
</evidence>
<organism evidence="4 5">
    <name type="scientific">Roridomyces roridus</name>
    <dbReference type="NCBI Taxonomy" id="1738132"/>
    <lineage>
        <taxon>Eukaryota</taxon>
        <taxon>Fungi</taxon>
        <taxon>Dikarya</taxon>
        <taxon>Basidiomycota</taxon>
        <taxon>Agaricomycotina</taxon>
        <taxon>Agaricomycetes</taxon>
        <taxon>Agaricomycetidae</taxon>
        <taxon>Agaricales</taxon>
        <taxon>Marasmiineae</taxon>
        <taxon>Mycenaceae</taxon>
        <taxon>Roridomyces</taxon>
    </lineage>
</organism>
<dbReference type="Pfam" id="PF00743">
    <property type="entry name" value="FMO-like"/>
    <property type="match status" value="1"/>
</dbReference>
<sequence length="567" mass="61533">LTNSNEQALQVATQWLAALSSATDAQAFASQFLSTGWLRDLMCFSWDFNSLAGREQIVQFLSAQSHPGGKPRFELAQTHNFELDSSILPVKFPVPGNPQLEGVSAAFTFAITSPPAAARGFVQLLPDGEGGQWKAFTVMTNIQDLDGHEEPKEGIEGYFGTTWEEEHARKMAEIESDPTVLIVGAGQSGLMCAARFGRMGIRALVVEKTARVGDVWRNRKTYPKFLPRDKIADFLEAYAIGEEVNVWVSSTVLPNPTYDESTGRWNVEIDRAGNRARVRPKHIVFATGIGAPKVPSWPGMGTFKGKIYHSDQHKGAAPFKGKRAVVVGACNAAIDVSEDFVFKGASEVTMVQRSATCIFSYGTLEKFPLPGATLSLVEDMDLVNNAMPPALLTELAKGGLPRFKELDRDLLDGLRQAGFKSTWQLRPGGEEVAPIAFVYHVSCPVLDMGGAKLIVDGKIKIKQGVEVARVEPEGLVFADGSKLAADVIVLATGYHPIMPRITSIMGDGIQNMIGNKVWGLDEGGELTNCYRPTGAPGIWVAPGGFPQARFFSKHLAIQIKAEELGLK</sequence>
<keyword evidence="1" id="KW-0285">Flavoprotein</keyword>
<keyword evidence="5" id="KW-1185">Reference proteome</keyword>
<dbReference type="PRINTS" id="PR00368">
    <property type="entry name" value="FADPNR"/>
</dbReference>
<dbReference type="PANTHER" id="PTHR43539:SF68">
    <property type="entry name" value="FLAVIN-BINDING MONOOXYGENASE-LIKE PROTEIN (AFU_ORTHOLOGUE AFUA_4G09220)"/>
    <property type="match status" value="1"/>
</dbReference>
<accession>A0AAD7B7M3</accession>
<evidence type="ECO:0000256" key="1">
    <source>
        <dbReference type="ARBA" id="ARBA00022630"/>
    </source>
</evidence>
<dbReference type="GO" id="GO:0004499">
    <property type="term" value="F:N,N-dimethylaniline monooxygenase activity"/>
    <property type="evidence" value="ECO:0007669"/>
    <property type="project" value="InterPro"/>
</dbReference>
<feature type="non-terminal residue" evidence="4">
    <location>
        <position position="567"/>
    </location>
</feature>
<dbReference type="SUPFAM" id="SSF51905">
    <property type="entry name" value="FAD/NAD(P)-binding domain"/>
    <property type="match status" value="1"/>
</dbReference>
<gene>
    <name evidence="4" type="ORF">FB45DRAFT_1112859</name>
</gene>
<dbReference type="PRINTS" id="PR00469">
    <property type="entry name" value="PNDRDTASEII"/>
</dbReference>
<dbReference type="Gene3D" id="3.50.50.60">
    <property type="entry name" value="FAD/NAD(P)-binding domain"/>
    <property type="match status" value="2"/>
</dbReference>
<dbReference type="GO" id="GO:0050660">
    <property type="term" value="F:flavin adenine dinucleotide binding"/>
    <property type="evidence" value="ECO:0007669"/>
    <property type="project" value="InterPro"/>
</dbReference>
<reference evidence="4" key="1">
    <citation type="submission" date="2023-03" db="EMBL/GenBank/DDBJ databases">
        <title>Massive genome expansion in bonnet fungi (Mycena s.s.) driven by repeated elements and novel gene families across ecological guilds.</title>
        <authorList>
            <consortium name="Lawrence Berkeley National Laboratory"/>
            <person name="Harder C.B."/>
            <person name="Miyauchi S."/>
            <person name="Viragh M."/>
            <person name="Kuo A."/>
            <person name="Thoen E."/>
            <person name="Andreopoulos B."/>
            <person name="Lu D."/>
            <person name="Skrede I."/>
            <person name="Drula E."/>
            <person name="Henrissat B."/>
            <person name="Morin E."/>
            <person name="Kohler A."/>
            <person name="Barry K."/>
            <person name="LaButti K."/>
            <person name="Morin E."/>
            <person name="Salamov A."/>
            <person name="Lipzen A."/>
            <person name="Mereny Z."/>
            <person name="Hegedus B."/>
            <person name="Baldrian P."/>
            <person name="Stursova M."/>
            <person name="Weitz H."/>
            <person name="Taylor A."/>
            <person name="Grigoriev I.V."/>
            <person name="Nagy L.G."/>
            <person name="Martin F."/>
            <person name="Kauserud H."/>
        </authorList>
    </citation>
    <scope>NUCLEOTIDE SEQUENCE</scope>
    <source>
        <strain evidence="4">9284</strain>
    </source>
</reference>
<dbReference type="Proteomes" id="UP001221142">
    <property type="component" value="Unassembled WGS sequence"/>
</dbReference>
<feature type="non-terminal residue" evidence="4">
    <location>
        <position position="1"/>
    </location>
</feature>
<proteinExistence type="predicted"/>
<dbReference type="AlphaFoldDB" id="A0AAD7B7M3"/>
<dbReference type="GO" id="GO:0050661">
    <property type="term" value="F:NADP binding"/>
    <property type="evidence" value="ECO:0007669"/>
    <property type="project" value="InterPro"/>
</dbReference>
<comment type="caution">
    <text evidence="4">The sequence shown here is derived from an EMBL/GenBank/DDBJ whole genome shotgun (WGS) entry which is preliminary data.</text>
</comment>
<evidence type="ECO:0000256" key="3">
    <source>
        <dbReference type="ARBA" id="ARBA00023002"/>
    </source>
</evidence>
<keyword evidence="2" id="KW-0274">FAD</keyword>
<evidence type="ECO:0000313" key="4">
    <source>
        <dbReference type="EMBL" id="KAJ7613123.1"/>
    </source>
</evidence>
<evidence type="ECO:0000313" key="5">
    <source>
        <dbReference type="Proteomes" id="UP001221142"/>
    </source>
</evidence>
<protein>
    <submittedName>
        <fullName evidence="4">FAD/NAD(P)-binding domain-containing protein</fullName>
    </submittedName>
</protein>
<dbReference type="Pfam" id="PF13450">
    <property type="entry name" value="NAD_binding_8"/>
    <property type="match status" value="1"/>
</dbReference>
<dbReference type="InterPro" id="IPR020946">
    <property type="entry name" value="Flavin_mOase-like"/>
</dbReference>
<dbReference type="InterPro" id="IPR050982">
    <property type="entry name" value="Auxin_biosynth/cation_transpt"/>
</dbReference>
<dbReference type="EMBL" id="JARKIF010000029">
    <property type="protein sequence ID" value="KAJ7613123.1"/>
    <property type="molecule type" value="Genomic_DNA"/>
</dbReference>
<dbReference type="PANTHER" id="PTHR43539">
    <property type="entry name" value="FLAVIN-BINDING MONOOXYGENASE-LIKE PROTEIN (AFU_ORTHOLOGUE AFUA_4G09220)"/>
    <property type="match status" value="1"/>
</dbReference>